<sequence>MAEDSTHTEASDCTPFRYSCLTESTTVHYLPRSRLPERPLTSSIFQLPPGLQLQTGRDGDLANRGRILACNAARPGEDKSSRHGFRISTHTLHMSLTSYLPTHYSMLDRHYDTTTRQSLPLVGSFTVLPPEAYETSLAVIHSSFALLDNECVLRRRHRTGRNDRLTVATQIDRDNYYVHGPATYDTFNGEAGFHHENSEKSSIDKYAVTRLSVENSMEHYRLVKWYLQHRMKVGEPMRVKRGGYGTSNAVMKGQGNKRSLRKPIDQWHCPACFPNTELRERPHWESNPVCLGGRRKRMLCVASELTIPETRSHFNYGMVPYLVFTETSYVLFYNGARIRMSTFNLRKVCGAYTEDLKSAFASLSLPTPKQYHSDRSLLQLSESNYRVQYRATWVTCTGARHDTECSGSEAGEGTKPHSPPYCLRSAVINTKHRVALRSTPLCELTIKPHNSQVFAMIYNGDKTIRLKNIYPYQLIACVFGRTAEFLKYHVHALLVCELHAHSTVIGPFSRQNVVLQRHEGSSQHVGMWSKLYRNVTRFRYDRRRQSVRISALYRTKNGPVVARGAGISDATPRPADTSRRPTPSPASWLGDAPQRLEFYIDVALCIPKRASWRRCSCWPHPSNIHAQCHF</sequence>
<protein>
    <submittedName>
        <fullName evidence="2">Uncharacterized protein</fullName>
    </submittedName>
</protein>
<name>A0ABQ9HYT5_9NEOP</name>
<comment type="caution">
    <text evidence="2">The sequence shown here is derived from an EMBL/GenBank/DDBJ whole genome shotgun (WGS) entry which is preliminary data.</text>
</comment>
<dbReference type="Proteomes" id="UP001159363">
    <property type="component" value="Chromosome 3"/>
</dbReference>
<proteinExistence type="predicted"/>
<accession>A0ABQ9HYT5</accession>
<feature type="region of interest" description="Disordered" evidence="1">
    <location>
        <begin position="563"/>
        <end position="589"/>
    </location>
</feature>
<dbReference type="EMBL" id="JARBHB010000003">
    <property type="protein sequence ID" value="KAJ8889544.1"/>
    <property type="molecule type" value="Genomic_DNA"/>
</dbReference>
<keyword evidence="3" id="KW-1185">Reference proteome</keyword>
<gene>
    <name evidence="2" type="ORF">PR048_009043</name>
</gene>
<evidence type="ECO:0000313" key="2">
    <source>
        <dbReference type="EMBL" id="KAJ8889544.1"/>
    </source>
</evidence>
<reference evidence="2 3" key="1">
    <citation type="submission" date="2023-02" db="EMBL/GenBank/DDBJ databases">
        <title>LHISI_Scaffold_Assembly.</title>
        <authorList>
            <person name="Stuart O.P."/>
            <person name="Cleave R."/>
            <person name="Magrath M.J.L."/>
            <person name="Mikheyev A.S."/>
        </authorList>
    </citation>
    <scope>NUCLEOTIDE SEQUENCE [LARGE SCALE GENOMIC DNA]</scope>
    <source>
        <strain evidence="2">Daus_M_001</strain>
        <tissue evidence="2">Leg muscle</tissue>
    </source>
</reference>
<organism evidence="2 3">
    <name type="scientific">Dryococelus australis</name>
    <dbReference type="NCBI Taxonomy" id="614101"/>
    <lineage>
        <taxon>Eukaryota</taxon>
        <taxon>Metazoa</taxon>
        <taxon>Ecdysozoa</taxon>
        <taxon>Arthropoda</taxon>
        <taxon>Hexapoda</taxon>
        <taxon>Insecta</taxon>
        <taxon>Pterygota</taxon>
        <taxon>Neoptera</taxon>
        <taxon>Polyneoptera</taxon>
        <taxon>Phasmatodea</taxon>
        <taxon>Verophasmatodea</taxon>
        <taxon>Anareolatae</taxon>
        <taxon>Phasmatidae</taxon>
        <taxon>Eurycanthinae</taxon>
        <taxon>Dryococelus</taxon>
    </lineage>
</organism>
<evidence type="ECO:0000313" key="3">
    <source>
        <dbReference type="Proteomes" id="UP001159363"/>
    </source>
</evidence>
<evidence type="ECO:0000256" key="1">
    <source>
        <dbReference type="SAM" id="MobiDB-lite"/>
    </source>
</evidence>